<dbReference type="SMART" id="SM00880">
    <property type="entry name" value="CHAD"/>
    <property type="match status" value="1"/>
</dbReference>
<organism evidence="2 3">
    <name type="scientific">Dinghuibacter silviterrae</name>
    <dbReference type="NCBI Taxonomy" id="1539049"/>
    <lineage>
        <taxon>Bacteria</taxon>
        <taxon>Pseudomonadati</taxon>
        <taxon>Bacteroidota</taxon>
        <taxon>Chitinophagia</taxon>
        <taxon>Chitinophagales</taxon>
        <taxon>Chitinophagaceae</taxon>
        <taxon>Dinghuibacter</taxon>
    </lineage>
</organism>
<gene>
    <name evidence="2" type="ORF">EDB95_3435</name>
</gene>
<dbReference type="RefSeq" id="WP_133994992.1">
    <property type="nucleotide sequence ID" value="NZ_SODV01000001.1"/>
</dbReference>
<name>A0A4R8DY50_9BACT</name>
<reference evidence="2 3" key="1">
    <citation type="submission" date="2019-03" db="EMBL/GenBank/DDBJ databases">
        <title>Genomic Encyclopedia of Type Strains, Phase IV (KMG-IV): sequencing the most valuable type-strain genomes for metagenomic binning, comparative biology and taxonomic classification.</title>
        <authorList>
            <person name="Goeker M."/>
        </authorList>
    </citation>
    <scope>NUCLEOTIDE SEQUENCE [LARGE SCALE GENOMIC DNA]</scope>
    <source>
        <strain evidence="2 3">DSM 100059</strain>
    </source>
</reference>
<dbReference type="InterPro" id="IPR038186">
    <property type="entry name" value="CHAD_dom_sf"/>
</dbReference>
<sequence>MPHRSLRYGLHKYGRRLARECAALSPGFEQGKIHDVRTTVKKYRALLRCLGEEKKMSGHIKTMYRFLGDIRNAQVFLESLKGQPEGLTAWLRTRIDTMAAQWSTFYNPSFVHQQRQLVKKDVHKHTHKKTVRHFLEKGGAKIRREKNHPEEDSIHEVRKILKDMQYVVEWYTGNPPQKIGRVGELAGRFVDLQVALSLIDDYIREAGPDPDVLLLKLDSERSMRLQQKRTIRAFRNLKGPWSLAP</sequence>
<dbReference type="Pfam" id="PF05235">
    <property type="entry name" value="CHAD"/>
    <property type="match status" value="1"/>
</dbReference>
<protein>
    <submittedName>
        <fullName evidence="2">CHAD domain-containing protein</fullName>
    </submittedName>
</protein>
<feature type="domain" description="CHAD" evidence="1">
    <location>
        <begin position="9"/>
        <end position="233"/>
    </location>
</feature>
<dbReference type="Proteomes" id="UP000294498">
    <property type="component" value="Unassembled WGS sequence"/>
</dbReference>
<evidence type="ECO:0000313" key="2">
    <source>
        <dbReference type="EMBL" id="TDX02377.1"/>
    </source>
</evidence>
<keyword evidence="3" id="KW-1185">Reference proteome</keyword>
<accession>A0A4R8DY50</accession>
<dbReference type="EMBL" id="SODV01000001">
    <property type="protein sequence ID" value="TDX02377.1"/>
    <property type="molecule type" value="Genomic_DNA"/>
</dbReference>
<dbReference type="AlphaFoldDB" id="A0A4R8DY50"/>
<proteinExistence type="predicted"/>
<evidence type="ECO:0000259" key="1">
    <source>
        <dbReference type="SMART" id="SM00880"/>
    </source>
</evidence>
<comment type="caution">
    <text evidence="2">The sequence shown here is derived from an EMBL/GenBank/DDBJ whole genome shotgun (WGS) entry which is preliminary data.</text>
</comment>
<dbReference type="Gene3D" id="1.40.20.10">
    <property type="entry name" value="CHAD domain"/>
    <property type="match status" value="1"/>
</dbReference>
<dbReference type="InterPro" id="IPR007899">
    <property type="entry name" value="CHAD_dom"/>
</dbReference>
<evidence type="ECO:0000313" key="3">
    <source>
        <dbReference type="Proteomes" id="UP000294498"/>
    </source>
</evidence>